<feature type="transmembrane region" description="Helical" evidence="1">
    <location>
        <begin position="66"/>
        <end position="85"/>
    </location>
</feature>
<evidence type="ECO:0000313" key="2">
    <source>
        <dbReference type="EMBL" id="EHQ89120.1"/>
    </source>
</evidence>
<proteinExistence type="predicted"/>
<dbReference type="AlphaFoldDB" id="H5Y3L1"/>
<organism evidence="2 3">
    <name type="scientific">Desulfosporosinus youngiae DSM 17734</name>
    <dbReference type="NCBI Taxonomy" id="768710"/>
    <lineage>
        <taxon>Bacteria</taxon>
        <taxon>Bacillati</taxon>
        <taxon>Bacillota</taxon>
        <taxon>Clostridia</taxon>
        <taxon>Eubacteriales</taxon>
        <taxon>Desulfitobacteriaceae</taxon>
        <taxon>Desulfosporosinus</taxon>
    </lineage>
</organism>
<evidence type="ECO:0000313" key="3">
    <source>
        <dbReference type="Proteomes" id="UP000005104"/>
    </source>
</evidence>
<protein>
    <recommendedName>
        <fullName evidence="4">Zinc-finger domain-containing protein</fullName>
    </recommendedName>
</protein>
<feature type="transmembrane region" description="Helical" evidence="1">
    <location>
        <begin position="122"/>
        <end position="144"/>
    </location>
</feature>
<keyword evidence="1" id="KW-1133">Transmembrane helix</keyword>
<keyword evidence="3" id="KW-1185">Reference proteome</keyword>
<dbReference type="STRING" id="768710.DesyoDRAFT_2018"/>
<keyword evidence="1" id="KW-0472">Membrane</keyword>
<accession>H5Y3L1</accession>
<evidence type="ECO:0000256" key="1">
    <source>
        <dbReference type="SAM" id="Phobius"/>
    </source>
</evidence>
<evidence type="ECO:0008006" key="4">
    <source>
        <dbReference type="Google" id="ProtNLM"/>
    </source>
</evidence>
<gene>
    <name evidence="2" type="ORF">DesyoDRAFT_2018</name>
</gene>
<dbReference type="HOGENOM" id="CLU_1737597_0_0_9"/>
<keyword evidence="1" id="KW-0812">Transmembrane</keyword>
<dbReference type="OrthoDB" id="6194834at2"/>
<reference evidence="2 3" key="1">
    <citation type="submission" date="2011-11" db="EMBL/GenBank/DDBJ databases">
        <title>The Noncontiguous Finished genome of Desulfosporosinus youngiae DSM 17734.</title>
        <authorList>
            <consortium name="US DOE Joint Genome Institute (JGI-PGF)"/>
            <person name="Lucas S."/>
            <person name="Han J."/>
            <person name="Lapidus A."/>
            <person name="Cheng J.-F."/>
            <person name="Goodwin L."/>
            <person name="Pitluck S."/>
            <person name="Peters L."/>
            <person name="Ovchinnikova G."/>
            <person name="Lu M."/>
            <person name="Land M.L."/>
            <person name="Hauser L."/>
            <person name="Pester M."/>
            <person name="Spring S."/>
            <person name="Ollivier B."/>
            <person name="Rattei T."/>
            <person name="Klenk H.-P."/>
            <person name="Wagner M."/>
            <person name="Loy A."/>
            <person name="Woyke T.J."/>
        </authorList>
    </citation>
    <scope>NUCLEOTIDE SEQUENCE [LARGE SCALE GENOMIC DNA]</scope>
    <source>
        <strain evidence="2 3">DSM 17734</strain>
    </source>
</reference>
<sequence length="151" mass="16539">MKVPCEIILDLIPLVKDNVASEGSINLVSEHLKSCASCKLEFGKDALPIPKEVDDRKVLSLIKKKLFLITSALLCLGAIIGMTVNQSTSPNFMPVIMIVLSLVVMGILIFKSDWKGDEGVSRFFLGKAIGTMIVFAILGIYLLLKYGLHLF</sequence>
<name>H5Y3L1_9FIRM</name>
<feature type="transmembrane region" description="Helical" evidence="1">
    <location>
        <begin position="91"/>
        <end position="110"/>
    </location>
</feature>
<dbReference type="EMBL" id="CM001441">
    <property type="protein sequence ID" value="EHQ89120.1"/>
    <property type="molecule type" value="Genomic_DNA"/>
</dbReference>
<dbReference type="Proteomes" id="UP000005104">
    <property type="component" value="Chromosome"/>
</dbReference>
<dbReference type="eggNOG" id="COG5660">
    <property type="taxonomic scope" value="Bacteria"/>
</dbReference>